<keyword evidence="2" id="KW-0808">Transferase</keyword>
<dbReference type="GO" id="GO:0032259">
    <property type="term" value="P:methylation"/>
    <property type="evidence" value="ECO:0007669"/>
    <property type="project" value="UniProtKB-KW"/>
</dbReference>
<dbReference type="CDD" id="cd02440">
    <property type="entry name" value="AdoMet_MTases"/>
    <property type="match status" value="1"/>
</dbReference>
<accession>A0ABY4YHM9</accession>
<organism evidence="2 3">
    <name type="scientific">Ornithinimicrobium cryptoxanthini</name>
    <dbReference type="NCBI Taxonomy" id="2934161"/>
    <lineage>
        <taxon>Bacteria</taxon>
        <taxon>Bacillati</taxon>
        <taxon>Actinomycetota</taxon>
        <taxon>Actinomycetes</taxon>
        <taxon>Micrococcales</taxon>
        <taxon>Ornithinimicrobiaceae</taxon>
        <taxon>Ornithinimicrobium</taxon>
    </lineage>
</organism>
<gene>
    <name evidence="2" type="ORF">NF557_17135</name>
</gene>
<dbReference type="Pfam" id="PF08241">
    <property type="entry name" value="Methyltransf_11"/>
    <property type="match status" value="1"/>
</dbReference>
<dbReference type="RefSeq" id="WP_252620981.1">
    <property type="nucleotide sequence ID" value="NZ_CP099490.1"/>
</dbReference>
<protein>
    <submittedName>
        <fullName evidence="2">Class I SAM-dependent methyltransferase</fullName>
    </submittedName>
</protein>
<keyword evidence="3" id="KW-1185">Reference proteome</keyword>
<name>A0ABY4YHM9_9MICO</name>
<dbReference type="Gene3D" id="3.40.50.150">
    <property type="entry name" value="Vaccinia Virus protein VP39"/>
    <property type="match status" value="1"/>
</dbReference>
<sequence>MDFPDFVRAGNQAVDPALYDIENGAIDRPGVLWSELVRLAPWPGRVLLDLGCGSGFWLPRYQEAAEVTGVEPDSSLLDLARDRPGHAQVLHGSAEHIPLPDESVDVVHARFAYFFPHTDFDPTPGLVEVSRVLKPGGKLVVIDNDTEEGEFADLLKASPWAATQGQDTYARDWWTSKGADTTPVMSSWEFDSRADLEAVLHLEFPRDVADNWLRAHPDRVCLSYGYLLHTWSRD</sequence>
<evidence type="ECO:0000259" key="1">
    <source>
        <dbReference type="Pfam" id="PF08241"/>
    </source>
</evidence>
<dbReference type="GO" id="GO:0008168">
    <property type="term" value="F:methyltransferase activity"/>
    <property type="evidence" value="ECO:0007669"/>
    <property type="project" value="UniProtKB-KW"/>
</dbReference>
<dbReference type="SUPFAM" id="SSF53335">
    <property type="entry name" value="S-adenosyl-L-methionine-dependent methyltransferases"/>
    <property type="match status" value="1"/>
</dbReference>
<dbReference type="InterPro" id="IPR029063">
    <property type="entry name" value="SAM-dependent_MTases_sf"/>
</dbReference>
<evidence type="ECO:0000313" key="2">
    <source>
        <dbReference type="EMBL" id="USQ76286.1"/>
    </source>
</evidence>
<keyword evidence="2" id="KW-0489">Methyltransferase</keyword>
<dbReference type="Proteomes" id="UP001056535">
    <property type="component" value="Chromosome"/>
</dbReference>
<proteinExistence type="predicted"/>
<reference evidence="2" key="1">
    <citation type="submission" date="2022-06" db="EMBL/GenBank/DDBJ databases">
        <title>Ornithinimicrobium JY.X270.</title>
        <authorList>
            <person name="Huang Y."/>
        </authorList>
    </citation>
    <scope>NUCLEOTIDE SEQUENCE</scope>
    <source>
        <strain evidence="2">JY.X270</strain>
    </source>
</reference>
<dbReference type="EMBL" id="CP099490">
    <property type="protein sequence ID" value="USQ76286.1"/>
    <property type="molecule type" value="Genomic_DNA"/>
</dbReference>
<dbReference type="PANTHER" id="PTHR42912">
    <property type="entry name" value="METHYLTRANSFERASE"/>
    <property type="match status" value="1"/>
</dbReference>
<dbReference type="InterPro" id="IPR050508">
    <property type="entry name" value="Methyltransf_Superfamily"/>
</dbReference>
<feature type="domain" description="Methyltransferase type 11" evidence="1">
    <location>
        <begin position="48"/>
        <end position="141"/>
    </location>
</feature>
<evidence type="ECO:0000313" key="3">
    <source>
        <dbReference type="Proteomes" id="UP001056535"/>
    </source>
</evidence>
<dbReference type="InterPro" id="IPR013216">
    <property type="entry name" value="Methyltransf_11"/>
</dbReference>